<dbReference type="AlphaFoldDB" id="A0A117MGB2"/>
<protein>
    <submittedName>
        <fullName evidence="3">HNH endonuclease</fullName>
    </submittedName>
</protein>
<evidence type="ECO:0000313" key="5">
    <source>
        <dbReference type="Proteomes" id="UP000054598"/>
    </source>
</evidence>
<comment type="caution">
    <text evidence="3">The sequence shown here is derived from an EMBL/GenBank/DDBJ whole genome shotgun (WGS) entry which is preliminary data.</text>
</comment>
<sequence>MRASQPLSHPATYPLLIVSTYLQLRLDAFDRSQEPLCGDHPERNGFRRLCYQCPFAARTAGYLYCERFATPIRTREKYALRGWKEVRDVILERDGQQCAICGAEQDLHIHHVDLDPTNDDAANLLTLCGICHARVHTELRREGGAGRVARVLPAVRHRAPGTIIPIDGSPVRAFPDE</sequence>
<dbReference type="Proteomes" id="UP000054323">
    <property type="component" value="Unassembled WGS sequence"/>
</dbReference>
<dbReference type="CDD" id="cd00085">
    <property type="entry name" value="HNHc"/>
    <property type="match status" value="1"/>
</dbReference>
<evidence type="ECO:0000313" key="4">
    <source>
        <dbReference type="Proteomes" id="UP000054323"/>
    </source>
</evidence>
<dbReference type="InterPro" id="IPR003615">
    <property type="entry name" value="HNH_nuc"/>
</dbReference>
<evidence type="ECO:0000259" key="1">
    <source>
        <dbReference type="SMART" id="SM00507"/>
    </source>
</evidence>
<gene>
    <name evidence="2" type="ORF">XD82_0655</name>
    <name evidence="3" type="ORF">XE10_0687</name>
</gene>
<dbReference type="Proteomes" id="UP000054598">
    <property type="component" value="Unassembled WGS sequence"/>
</dbReference>
<feature type="domain" description="HNH nuclease" evidence="1">
    <location>
        <begin position="85"/>
        <end position="133"/>
    </location>
</feature>
<organism evidence="3 5">
    <name type="scientific">Methanoculleus marisnigri</name>
    <dbReference type="NCBI Taxonomy" id="2198"/>
    <lineage>
        <taxon>Archaea</taxon>
        <taxon>Methanobacteriati</taxon>
        <taxon>Methanobacteriota</taxon>
        <taxon>Stenosarchaea group</taxon>
        <taxon>Methanomicrobia</taxon>
        <taxon>Methanomicrobiales</taxon>
        <taxon>Methanomicrobiaceae</taxon>
        <taxon>Methanoculleus</taxon>
    </lineage>
</organism>
<keyword evidence="3" id="KW-0255">Endonuclease</keyword>
<dbReference type="EMBL" id="LGGD01000061">
    <property type="protein sequence ID" value="KUK62511.1"/>
    <property type="molecule type" value="Genomic_DNA"/>
</dbReference>
<keyword evidence="3" id="KW-0378">Hydrolase</keyword>
<name>A0A117MGB2_9EURY</name>
<reference evidence="3" key="1">
    <citation type="journal article" date="2015" name="MBio">
        <title>Genome-resolved metagenomic analysis reveals roles for candidate phyla and other microbial community members in biogeochemical transformations in oil reservoirs.</title>
        <authorList>
            <person name="Hu P."/>
            <person name="Tom L."/>
            <person name="Singh A."/>
            <person name="Thomas B.C."/>
            <person name="Baker B.J."/>
            <person name="Piceno Y.M."/>
            <person name="Andersen G.L."/>
            <person name="Banfield J.F."/>
        </authorList>
    </citation>
    <scope>NUCLEOTIDE SEQUENCE [LARGE SCALE GENOMIC DNA]</scope>
    <source>
        <strain evidence="2">62_101</strain>
        <strain evidence="3">63_41</strain>
    </source>
</reference>
<accession>A0A117MGB2</accession>
<keyword evidence="3" id="KW-0540">Nuclease</keyword>
<dbReference type="Gene3D" id="1.10.30.50">
    <property type="match status" value="1"/>
</dbReference>
<proteinExistence type="predicted"/>
<reference evidence="4 5" key="2">
    <citation type="journal article" date="2015" name="MBio">
        <title>Genome-Resolved Metagenomic Analysis Reveals Roles for Candidate Phyla and Other Microbial Community Members in Biogeochemical Transformations in Oil Reservoirs.</title>
        <authorList>
            <person name="Hu P."/>
            <person name="Tom L."/>
            <person name="Singh A."/>
            <person name="Thomas B.C."/>
            <person name="Baker B.J."/>
            <person name="Piceno Y.M."/>
            <person name="Andersen G.L."/>
            <person name="Banfield J.F."/>
        </authorList>
    </citation>
    <scope>NUCLEOTIDE SEQUENCE [LARGE SCALE GENOMIC DNA]</scope>
</reference>
<evidence type="ECO:0000313" key="2">
    <source>
        <dbReference type="EMBL" id="KUK62511.1"/>
    </source>
</evidence>
<dbReference type="GO" id="GO:0004519">
    <property type="term" value="F:endonuclease activity"/>
    <property type="evidence" value="ECO:0007669"/>
    <property type="project" value="UniProtKB-KW"/>
</dbReference>
<dbReference type="PATRIC" id="fig|2198.3.peg.515"/>
<dbReference type="SMART" id="SM00507">
    <property type="entry name" value="HNHc"/>
    <property type="match status" value="1"/>
</dbReference>
<evidence type="ECO:0000313" key="3">
    <source>
        <dbReference type="EMBL" id="KUL02448.1"/>
    </source>
</evidence>
<dbReference type="EMBL" id="LGHE01000059">
    <property type="protein sequence ID" value="KUL02448.1"/>
    <property type="molecule type" value="Genomic_DNA"/>
</dbReference>